<dbReference type="PANTHER" id="PTHR30026:SF20">
    <property type="entry name" value="OUTER MEMBRANE PROTEIN TOLC"/>
    <property type="match status" value="1"/>
</dbReference>
<dbReference type="InterPro" id="IPR051906">
    <property type="entry name" value="TolC-like"/>
</dbReference>
<sequence>MRQRRIGFYGFLHALRVKKNNSGLKWQCMIIAVVCAALFFSPSFVSAHPHQLSLDDAIEWALENNKALGAMKELVAKGGYDRRAVVAKWFPELSFSYTASTFEEPPLLSTLLVSSTAFYSSRLALKQALFSTDLYYAVKVANLDYKGVKIEYAKALNDLLFNVRALYYKVVLDGEIVATEKEHIALLEKMTHETKRKYDVGEGTLFDLNDSKAVVANAMIPYYKAVEQLDNDKDVLAQLLGIGITLFEQTQLSTEISTITPAGLKEKLTRRIESSSEQNDPFPLSTESIWHEAGDSSLFPDFGMLFTSQDYSAWEGVAMATSPSLQKAANALHLSKEQLSMAWAKYFPTVVLEGDYSSSKFGRTLGSDQPFNHSYEWSITGALQWQLFDGMGREQRIGASRRQKAAALRQYENDVDTMKVDVRKQFYAIERSFASLFSTEAAFALAQQAIEQAEQRQQLGVITLLEYRTTIDNLTKARTGYNEAKYSLLLSYYGLIHATGNDIDRVAIPAKNRTTIYR</sequence>
<evidence type="ECO:0000256" key="2">
    <source>
        <dbReference type="ARBA" id="ARBA00007613"/>
    </source>
</evidence>
<proteinExistence type="inferred from homology"/>
<dbReference type="SUPFAM" id="SSF56954">
    <property type="entry name" value="Outer membrane efflux proteins (OEP)"/>
    <property type="match status" value="1"/>
</dbReference>
<accession>A0ABS3AU72</accession>
<reference evidence="8 9" key="1">
    <citation type="submission" date="2021-02" db="EMBL/GenBank/DDBJ databases">
        <title>Activity-based single-cell genomes from oceanic crustal fluid captures similar information to metagenomic and metatranscriptomic surveys with orders of magnitude less sampling.</title>
        <authorList>
            <person name="D'Angelo T.S."/>
            <person name="Orcutt B.N."/>
        </authorList>
    </citation>
    <scope>NUCLEOTIDE SEQUENCE [LARGE SCALE GENOMIC DNA]</scope>
    <source>
        <strain evidence="8">AH-315-G07</strain>
    </source>
</reference>
<keyword evidence="7" id="KW-0998">Cell outer membrane</keyword>
<evidence type="ECO:0000256" key="3">
    <source>
        <dbReference type="ARBA" id="ARBA00022448"/>
    </source>
</evidence>
<protein>
    <submittedName>
        <fullName evidence="8">TolC family protein</fullName>
    </submittedName>
</protein>
<evidence type="ECO:0000256" key="7">
    <source>
        <dbReference type="ARBA" id="ARBA00023237"/>
    </source>
</evidence>
<dbReference type="PANTHER" id="PTHR30026">
    <property type="entry name" value="OUTER MEMBRANE PROTEIN TOLC"/>
    <property type="match status" value="1"/>
</dbReference>
<keyword evidence="5" id="KW-0812">Transmembrane</keyword>
<dbReference type="InterPro" id="IPR003423">
    <property type="entry name" value="OMP_efflux"/>
</dbReference>
<evidence type="ECO:0000256" key="1">
    <source>
        <dbReference type="ARBA" id="ARBA00004442"/>
    </source>
</evidence>
<evidence type="ECO:0000313" key="8">
    <source>
        <dbReference type="EMBL" id="MBN4067064.1"/>
    </source>
</evidence>
<dbReference type="Proteomes" id="UP000722121">
    <property type="component" value="Unassembled WGS sequence"/>
</dbReference>
<dbReference type="Gene3D" id="1.20.1600.10">
    <property type="entry name" value="Outer membrane efflux proteins (OEP)"/>
    <property type="match status" value="1"/>
</dbReference>
<evidence type="ECO:0000256" key="6">
    <source>
        <dbReference type="ARBA" id="ARBA00023136"/>
    </source>
</evidence>
<comment type="subcellular location">
    <subcellularLocation>
        <location evidence="1">Cell outer membrane</location>
    </subcellularLocation>
</comment>
<gene>
    <name evidence="8" type="ORF">JYU14_03170</name>
</gene>
<comment type="similarity">
    <text evidence="2">Belongs to the outer membrane factor (OMF) (TC 1.B.17) family.</text>
</comment>
<keyword evidence="6" id="KW-0472">Membrane</keyword>
<organism evidence="8 9">
    <name type="scientific">Simkania negevensis</name>
    <dbReference type="NCBI Taxonomy" id="83561"/>
    <lineage>
        <taxon>Bacteria</taxon>
        <taxon>Pseudomonadati</taxon>
        <taxon>Chlamydiota</taxon>
        <taxon>Chlamydiia</taxon>
        <taxon>Parachlamydiales</taxon>
        <taxon>Simkaniaceae</taxon>
        <taxon>Simkania</taxon>
    </lineage>
</organism>
<evidence type="ECO:0000256" key="4">
    <source>
        <dbReference type="ARBA" id="ARBA00022452"/>
    </source>
</evidence>
<keyword evidence="4" id="KW-1134">Transmembrane beta strand</keyword>
<dbReference type="EMBL" id="JAFITR010000059">
    <property type="protein sequence ID" value="MBN4067064.1"/>
    <property type="molecule type" value="Genomic_DNA"/>
</dbReference>
<keyword evidence="9" id="KW-1185">Reference proteome</keyword>
<evidence type="ECO:0000313" key="9">
    <source>
        <dbReference type="Proteomes" id="UP000722121"/>
    </source>
</evidence>
<keyword evidence="3" id="KW-0813">Transport</keyword>
<name>A0ABS3AU72_9BACT</name>
<dbReference type="Pfam" id="PF02321">
    <property type="entry name" value="OEP"/>
    <property type="match status" value="2"/>
</dbReference>
<comment type="caution">
    <text evidence="8">The sequence shown here is derived from an EMBL/GenBank/DDBJ whole genome shotgun (WGS) entry which is preliminary data.</text>
</comment>
<evidence type="ECO:0000256" key="5">
    <source>
        <dbReference type="ARBA" id="ARBA00022692"/>
    </source>
</evidence>